<dbReference type="Gene3D" id="3.30.40.10">
    <property type="entry name" value="Zinc/RING finger domain, C3HC4 (zinc finger)"/>
    <property type="match status" value="1"/>
</dbReference>
<comment type="caution">
    <text evidence="18">The sequence shown here is derived from an EMBL/GenBank/DDBJ whole genome shotgun (WGS) entry which is preliminary data.</text>
</comment>
<feature type="compositionally biased region" description="Low complexity" evidence="15">
    <location>
        <begin position="32"/>
        <end position="45"/>
    </location>
</feature>
<dbReference type="AlphaFoldDB" id="A0A5J4Z8G2"/>
<keyword evidence="5" id="KW-0808">Transferase</keyword>
<feature type="region of interest" description="Disordered" evidence="15">
    <location>
        <begin position="1"/>
        <end position="87"/>
    </location>
</feature>
<dbReference type="GO" id="GO:0061630">
    <property type="term" value="F:ubiquitin protein ligase activity"/>
    <property type="evidence" value="ECO:0007669"/>
    <property type="project" value="UniProtKB-EC"/>
</dbReference>
<evidence type="ECO:0000256" key="8">
    <source>
        <dbReference type="ARBA" id="ARBA00022729"/>
    </source>
</evidence>
<evidence type="ECO:0000313" key="18">
    <source>
        <dbReference type="EMBL" id="KAA8499438.1"/>
    </source>
</evidence>
<keyword evidence="9 14" id="KW-0863">Zinc-finger</keyword>
<dbReference type="InterPro" id="IPR021319">
    <property type="entry name" value="DUF2921"/>
</dbReference>
<dbReference type="PANTHER" id="PTHR22763:SF162">
    <property type="entry name" value="TRANSMEMBRANE E3 UBIQUITIN-PROTEIN LIGASE 1"/>
    <property type="match status" value="1"/>
</dbReference>
<feature type="compositionally biased region" description="Polar residues" evidence="15">
    <location>
        <begin position="650"/>
        <end position="664"/>
    </location>
</feature>
<feature type="domain" description="RING-type" evidence="17">
    <location>
        <begin position="1015"/>
        <end position="1057"/>
    </location>
</feature>
<feature type="region of interest" description="Disordered" evidence="15">
    <location>
        <begin position="258"/>
        <end position="315"/>
    </location>
</feature>
<feature type="transmembrane region" description="Helical" evidence="16">
    <location>
        <begin position="946"/>
        <end position="965"/>
    </location>
</feature>
<comment type="catalytic activity">
    <reaction evidence="1">
        <text>S-ubiquitinyl-[E2 ubiquitin-conjugating enzyme]-L-cysteine + [acceptor protein]-L-lysine = [E2 ubiquitin-conjugating enzyme]-L-cysteine + N(6)-ubiquitinyl-[acceptor protein]-L-lysine.</text>
        <dbReference type="EC" id="2.3.2.27"/>
    </reaction>
</comment>
<dbReference type="OrthoDB" id="9984778at2759"/>
<keyword evidence="13 16" id="KW-0472">Membrane</keyword>
<dbReference type="EC" id="2.3.2.27" evidence="4"/>
<evidence type="ECO:0000256" key="9">
    <source>
        <dbReference type="ARBA" id="ARBA00022771"/>
    </source>
</evidence>
<keyword evidence="11" id="KW-0862">Zinc</keyword>
<evidence type="ECO:0000256" key="13">
    <source>
        <dbReference type="ARBA" id="ARBA00023136"/>
    </source>
</evidence>
<dbReference type="SUPFAM" id="SSF57850">
    <property type="entry name" value="RING/U-box"/>
    <property type="match status" value="1"/>
</dbReference>
<evidence type="ECO:0000256" key="5">
    <source>
        <dbReference type="ARBA" id="ARBA00022679"/>
    </source>
</evidence>
<dbReference type="Pfam" id="PF13639">
    <property type="entry name" value="zf-RING_2"/>
    <property type="match status" value="1"/>
</dbReference>
<dbReference type="SMART" id="SM00184">
    <property type="entry name" value="RING"/>
    <property type="match status" value="1"/>
</dbReference>
<feature type="region of interest" description="Disordered" evidence="15">
    <location>
        <begin position="210"/>
        <end position="241"/>
    </location>
</feature>
<dbReference type="SMART" id="SM00744">
    <property type="entry name" value="RINGv"/>
    <property type="match status" value="1"/>
</dbReference>
<feature type="compositionally biased region" description="Polar residues" evidence="15">
    <location>
        <begin position="379"/>
        <end position="388"/>
    </location>
</feature>
<keyword evidence="10" id="KW-0833">Ubl conjugation pathway</keyword>
<evidence type="ECO:0000256" key="14">
    <source>
        <dbReference type="PROSITE-ProRule" id="PRU00175"/>
    </source>
</evidence>
<comment type="pathway">
    <text evidence="3">Protein modification; protein ubiquitination.</text>
</comment>
<evidence type="ECO:0000256" key="16">
    <source>
        <dbReference type="SAM" id="Phobius"/>
    </source>
</evidence>
<dbReference type="InterPro" id="IPR001841">
    <property type="entry name" value="Znf_RING"/>
</dbReference>
<feature type="transmembrane region" description="Helical" evidence="16">
    <location>
        <begin position="748"/>
        <end position="770"/>
    </location>
</feature>
<dbReference type="GO" id="GO:0008270">
    <property type="term" value="F:zinc ion binding"/>
    <property type="evidence" value="ECO:0007669"/>
    <property type="project" value="UniProtKB-KW"/>
</dbReference>
<feature type="region of interest" description="Disordered" evidence="15">
    <location>
        <begin position="624"/>
        <end position="684"/>
    </location>
</feature>
<dbReference type="InterPro" id="IPR050731">
    <property type="entry name" value="HRD1_E3_ubiq-ligases"/>
</dbReference>
<evidence type="ECO:0000256" key="2">
    <source>
        <dbReference type="ARBA" id="ARBA00004127"/>
    </source>
</evidence>
<feature type="compositionally biased region" description="Basic and acidic residues" evidence="15">
    <location>
        <begin position="276"/>
        <end position="306"/>
    </location>
</feature>
<dbReference type="InterPro" id="IPR013083">
    <property type="entry name" value="Znf_RING/FYVE/PHD"/>
</dbReference>
<dbReference type="GO" id="GO:0012505">
    <property type="term" value="C:endomembrane system"/>
    <property type="evidence" value="ECO:0007669"/>
    <property type="project" value="UniProtKB-SubCell"/>
</dbReference>
<evidence type="ECO:0000259" key="17">
    <source>
        <dbReference type="PROSITE" id="PS50089"/>
    </source>
</evidence>
<feature type="transmembrane region" description="Helical" evidence="16">
    <location>
        <begin position="791"/>
        <end position="812"/>
    </location>
</feature>
<dbReference type="Proteomes" id="UP000324585">
    <property type="component" value="Unassembled WGS sequence"/>
</dbReference>
<feature type="compositionally biased region" description="Polar residues" evidence="15">
    <location>
        <begin position="1"/>
        <end position="10"/>
    </location>
</feature>
<dbReference type="Pfam" id="PF11145">
    <property type="entry name" value="DUF2921"/>
    <property type="match status" value="1"/>
</dbReference>
<feature type="compositionally biased region" description="Basic and acidic residues" evidence="15">
    <location>
        <begin position="223"/>
        <end position="238"/>
    </location>
</feature>
<evidence type="ECO:0000256" key="3">
    <source>
        <dbReference type="ARBA" id="ARBA00004906"/>
    </source>
</evidence>
<keyword evidence="7" id="KW-0479">Metal-binding</keyword>
<gene>
    <name evidence="18" type="ORF">FVE85_7023</name>
</gene>
<feature type="region of interest" description="Disordered" evidence="15">
    <location>
        <begin position="379"/>
        <end position="400"/>
    </location>
</feature>
<proteinExistence type="predicted"/>
<keyword evidence="8" id="KW-0732">Signal</keyword>
<dbReference type="InterPro" id="IPR011016">
    <property type="entry name" value="Znf_RING-CH"/>
</dbReference>
<evidence type="ECO:0000256" key="11">
    <source>
        <dbReference type="ARBA" id="ARBA00022833"/>
    </source>
</evidence>
<feature type="compositionally biased region" description="Acidic residues" evidence="15">
    <location>
        <begin position="70"/>
        <end position="84"/>
    </location>
</feature>
<dbReference type="EMBL" id="VRMN01000001">
    <property type="protein sequence ID" value="KAA8499438.1"/>
    <property type="molecule type" value="Genomic_DNA"/>
</dbReference>
<keyword evidence="12 16" id="KW-1133">Transmembrane helix</keyword>
<reference evidence="19" key="1">
    <citation type="journal article" date="2019" name="Nat. Commun.">
        <title>Expansion of phycobilisome linker gene families in mesophilic red algae.</title>
        <authorList>
            <person name="Lee J."/>
            <person name="Kim D."/>
            <person name="Bhattacharya D."/>
            <person name="Yoon H.S."/>
        </authorList>
    </citation>
    <scope>NUCLEOTIDE SEQUENCE [LARGE SCALE GENOMIC DNA]</scope>
    <source>
        <strain evidence="19">CCMP 1328</strain>
    </source>
</reference>
<protein>
    <recommendedName>
        <fullName evidence="4">RING-type E3 ubiquitin transferase</fullName>
        <ecNumber evidence="4">2.3.2.27</ecNumber>
    </recommendedName>
</protein>
<evidence type="ECO:0000256" key="1">
    <source>
        <dbReference type="ARBA" id="ARBA00000900"/>
    </source>
</evidence>
<feature type="transmembrane region" description="Helical" evidence="16">
    <location>
        <begin position="863"/>
        <end position="882"/>
    </location>
</feature>
<evidence type="ECO:0000256" key="15">
    <source>
        <dbReference type="SAM" id="MobiDB-lite"/>
    </source>
</evidence>
<evidence type="ECO:0000256" key="4">
    <source>
        <dbReference type="ARBA" id="ARBA00012483"/>
    </source>
</evidence>
<keyword evidence="19" id="KW-1185">Reference proteome</keyword>
<feature type="transmembrane region" description="Helical" evidence="16">
    <location>
        <begin position="917"/>
        <end position="934"/>
    </location>
</feature>
<keyword evidence="6 16" id="KW-0812">Transmembrane</keyword>
<organism evidence="18 19">
    <name type="scientific">Porphyridium purpureum</name>
    <name type="common">Red alga</name>
    <name type="synonym">Porphyridium cruentum</name>
    <dbReference type="NCBI Taxonomy" id="35688"/>
    <lineage>
        <taxon>Eukaryota</taxon>
        <taxon>Rhodophyta</taxon>
        <taxon>Bangiophyceae</taxon>
        <taxon>Porphyridiales</taxon>
        <taxon>Porphyridiaceae</taxon>
        <taxon>Porphyridium</taxon>
    </lineage>
</organism>
<evidence type="ECO:0000313" key="19">
    <source>
        <dbReference type="Proteomes" id="UP000324585"/>
    </source>
</evidence>
<evidence type="ECO:0000256" key="10">
    <source>
        <dbReference type="ARBA" id="ARBA00022786"/>
    </source>
</evidence>
<feature type="transmembrane region" description="Helical" evidence="16">
    <location>
        <begin position="818"/>
        <end position="842"/>
    </location>
</feature>
<sequence length="1063" mass="118743">MATPRMQPQQHADGDAAPHEAGASRYVPWTPALQASLSASGAARAGAEEERRNVLSSESRPARPEPGISLEDELGEEDDGDLDGTQEASAVSTMIDAQSERVTQLINSSHAVMQRASLFLRARLPRSVVAYGQEVGFRGFVLWLTLLITCVAVARAFAAPVSWKHSDLWETRAEAADSGRTLEKEDRAWFSVIQHAHESHVAKMRSVFDTVHSQTQESEQDSAPEHDVIRPQRGRERQPFALNIETEAESRLASVGEYMVLPSPPPSGRGSATQDGSERRENAEVGEDTLREHATEAGERTSKDGVDSGTGTNASPFLTYPLLLNQAYDGRWKSPGIDIPFASVEALESSLRSFVQNRLAAWNYGGFRMREAFGESITGHRSTPQTLKGGSSGGGGAAASSAAGATGAGGVLIPTADSMIPRGMNALSGDIRRSLYRDPAEEARRAQELQFTSYDGFALFTVDVREYALTSEVHVFLGELLLRDGIYRSTRDASIHVVGLYEWKLGLLTMVGDLLHDSDHEIWNRLYSTFVSDRVLGRVREQALAKRNMSKALFGRTLQYVMDDYRRQFRIARRKLADVRVEYADLASLCRFQAHLAVEPAQYDKMGSMFSSLVRATQRPNYRFSRGVDLTQPSTDRAERDNFAPPAQKSADQASSPGSGSTTLKEFRKRRGSNSQLDSPAFFLRSGSDDTDALSGIRIRRQTSSSAALSRLERPANDSFVAMSGRITSENCHINVELKVTTLDADSLFQMAINYTIMVTSLTLLQMLILMQQMETASMPATASRVSMVSLGLQALADSYLCLCHLTLGITVQSLFNAFATAAFFKFTLFSIFEMRYMLIIWRARRLAAFSEGWEAMRRELSLLYTRFYGSLLMGVVLLYYMQNHLHFFLFLFYSFWVPQIVINATEDHRRPLHPQYIFGMTVTRSIIPCYFLACRSNFLHLQPHVGLAVRFFAWMMLQACMLYSQHVWGSRWFIPKRFLPEKYDYYRPVSRAEHGAEVTDVECGGGAAFEVVDCVICMVPVNLNARSCMTAPCHHIFHEDCLQQWMDRKMECPVCRRALPVP</sequence>
<dbReference type="PANTHER" id="PTHR22763">
    <property type="entry name" value="RING ZINC FINGER PROTEIN"/>
    <property type="match status" value="1"/>
</dbReference>
<dbReference type="GO" id="GO:0043161">
    <property type="term" value="P:proteasome-mediated ubiquitin-dependent protein catabolic process"/>
    <property type="evidence" value="ECO:0007669"/>
    <property type="project" value="TreeGrafter"/>
</dbReference>
<evidence type="ECO:0000256" key="6">
    <source>
        <dbReference type="ARBA" id="ARBA00022692"/>
    </source>
</evidence>
<comment type="subcellular location">
    <subcellularLocation>
        <location evidence="2">Endomembrane system</location>
        <topology evidence="2">Multi-pass membrane protein</topology>
    </subcellularLocation>
</comment>
<name>A0A5J4Z8G2_PORPP</name>
<evidence type="ECO:0000256" key="12">
    <source>
        <dbReference type="ARBA" id="ARBA00022989"/>
    </source>
</evidence>
<dbReference type="PROSITE" id="PS50089">
    <property type="entry name" value="ZF_RING_2"/>
    <property type="match status" value="1"/>
</dbReference>
<accession>A0A5J4Z8G2</accession>
<evidence type="ECO:0000256" key="7">
    <source>
        <dbReference type="ARBA" id="ARBA00022723"/>
    </source>
</evidence>